<sequence>MTTEVEVAIIGAGPGGICAAYQLLQRGITDFVILERADDFGGTWRDNHYPGLAVDLPGVFYQLSFARNPDWSRLFPTGPELHAYLRRTARELNLYPHLRPGCNVVRQTWAADTDRWELEIADRPTISARFLINAVGGYINADHTTVVPGIDDFTGTVLRPNAWDDGYDVRGRRVGIVGTGSSGVQIAAALAPVAASVDVYQRTPAWILPKIDFDVPPALKRLQRIPGLVAVLNWLARILMDVGVVAPLIHVLSRLPERGLTKILPIYDIGWRAFYRAWLRAVVKDATYRAALLPRYGMYAKRPVISSAFLPALNRDSVRLVTSPICRVTESGVKTEDSRHYPTDLLVLATGYELYTDPETYRPATVVGRDGFDLAEHFRAHGLRSYAGSCYPNIPNRWDLVGPRGYVGLAWTDWVETTALHAVRMIDHTRRIGAATVEVTQQAFDAWNARMDRRAKAYHVYVTKCSPKFRTYFVNSHGETLYYRPQTILGSRWFARHSPLSDYRFSHPTHRRTPTVFADTTIGASGAARRDR</sequence>
<dbReference type="RefSeq" id="WP_236980403.1">
    <property type="nucleotide sequence ID" value="NZ_BRXE01000045.1"/>
</dbReference>
<reference evidence="2" key="1">
    <citation type="submission" date="2022-08" db="EMBL/GenBank/DDBJ databases">
        <title>Mycobacterium kiyosense sp. nov., scotochromogenic slow-glowing species isolated from respiratory specimens.</title>
        <authorList>
            <person name="Fukano H."/>
            <person name="Kazumi Y."/>
            <person name="Sakagami N."/>
            <person name="Ato M."/>
            <person name="Mitarai S."/>
            <person name="Hoshino Y."/>
        </authorList>
    </citation>
    <scope>NUCLEOTIDE SEQUENCE</scope>
    <source>
        <strain evidence="2">1413</strain>
        <strain evidence="1">SRL2020-028</strain>
    </source>
</reference>
<evidence type="ECO:0000313" key="3">
    <source>
        <dbReference type="Proteomes" id="UP001064782"/>
    </source>
</evidence>
<dbReference type="InterPro" id="IPR036188">
    <property type="entry name" value="FAD/NAD-bd_sf"/>
</dbReference>
<name>A0A9P3UZL5_9MYCO</name>
<gene>
    <name evidence="2" type="ORF">Mkiyose1413_45390</name>
    <name evidence="1" type="ORF">SRL2020028_35080</name>
</gene>
<dbReference type="PRINTS" id="PR00411">
    <property type="entry name" value="PNDRDTASEI"/>
</dbReference>
<keyword evidence="2" id="KW-0503">Monooxygenase</keyword>
<dbReference type="PANTHER" id="PTHR42877">
    <property type="entry name" value="L-ORNITHINE N(5)-MONOOXYGENASE-RELATED"/>
    <property type="match status" value="1"/>
</dbReference>
<dbReference type="InterPro" id="IPR051209">
    <property type="entry name" value="FAD-bind_Monooxygenase_sf"/>
</dbReference>
<protein>
    <submittedName>
        <fullName evidence="2">Monooxygenase</fullName>
    </submittedName>
</protein>
<comment type="caution">
    <text evidence="2">The sequence shown here is derived from an EMBL/GenBank/DDBJ whole genome shotgun (WGS) entry which is preliminary data.</text>
</comment>
<evidence type="ECO:0000313" key="1">
    <source>
        <dbReference type="EMBL" id="GLB84252.1"/>
    </source>
</evidence>
<evidence type="ECO:0000313" key="2">
    <source>
        <dbReference type="EMBL" id="GLD32656.1"/>
    </source>
</evidence>
<dbReference type="Gene3D" id="3.50.50.60">
    <property type="entry name" value="FAD/NAD(P)-binding domain"/>
    <property type="match status" value="2"/>
</dbReference>
<dbReference type="PANTHER" id="PTHR42877:SF4">
    <property type="entry name" value="FAD_NAD(P)-BINDING DOMAIN-CONTAINING PROTEIN-RELATED"/>
    <property type="match status" value="1"/>
</dbReference>
<dbReference type="PRINTS" id="PR00368">
    <property type="entry name" value="FADPNR"/>
</dbReference>
<dbReference type="GeneID" id="83631725"/>
<proteinExistence type="predicted"/>
<dbReference type="SUPFAM" id="SSF51905">
    <property type="entry name" value="FAD/NAD(P)-binding domain"/>
    <property type="match status" value="2"/>
</dbReference>
<dbReference type="Proteomes" id="UP001165663">
    <property type="component" value="Unassembled WGS sequence"/>
</dbReference>
<dbReference type="AlphaFoldDB" id="A0A9P3UZL5"/>
<dbReference type="EMBL" id="BRXE01000045">
    <property type="protein sequence ID" value="GLB84252.1"/>
    <property type="molecule type" value="Genomic_DNA"/>
</dbReference>
<dbReference type="EMBL" id="BRZI01000050">
    <property type="protein sequence ID" value="GLD32656.1"/>
    <property type="molecule type" value="Genomic_DNA"/>
</dbReference>
<dbReference type="Proteomes" id="UP001064782">
    <property type="component" value="Unassembled WGS sequence"/>
</dbReference>
<keyword evidence="3" id="KW-1185">Reference proteome</keyword>
<dbReference type="GO" id="GO:0004497">
    <property type="term" value="F:monooxygenase activity"/>
    <property type="evidence" value="ECO:0007669"/>
    <property type="project" value="UniProtKB-KW"/>
</dbReference>
<accession>A0A9P3UZL5</accession>
<organism evidence="2 3">
    <name type="scientific">Mycobacterium kiyosense</name>
    <dbReference type="NCBI Taxonomy" id="2871094"/>
    <lineage>
        <taxon>Bacteria</taxon>
        <taxon>Bacillati</taxon>
        <taxon>Actinomycetota</taxon>
        <taxon>Actinomycetes</taxon>
        <taxon>Mycobacteriales</taxon>
        <taxon>Mycobacteriaceae</taxon>
        <taxon>Mycobacterium</taxon>
    </lineage>
</organism>
<dbReference type="Pfam" id="PF13738">
    <property type="entry name" value="Pyr_redox_3"/>
    <property type="match status" value="1"/>
</dbReference>
<keyword evidence="2" id="KW-0560">Oxidoreductase</keyword>